<evidence type="ECO:0000256" key="1">
    <source>
        <dbReference type="ARBA" id="ARBA00000085"/>
    </source>
</evidence>
<dbReference type="CDD" id="cd13707">
    <property type="entry name" value="PBP2_BvgS_D2"/>
    <property type="match status" value="1"/>
</dbReference>
<dbReference type="InterPro" id="IPR013767">
    <property type="entry name" value="PAS_fold"/>
</dbReference>
<dbReference type="InterPro" id="IPR004358">
    <property type="entry name" value="Sig_transdc_His_kin-like_C"/>
</dbReference>
<dbReference type="CDD" id="cd00082">
    <property type="entry name" value="HisKA"/>
    <property type="match status" value="1"/>
</dbReference>
<dbReference type="SUPFAM" id="SSF47384">
    <property type="entry name" value="Homodimeric domain of signal transducing histidine kinase"/>
    <property type="match status" value="1"/>
</dbReference>
<comment type="catalytic activity">
    <reaction evidence="1">
        <text>ATP + protein L-histidine = ADP + protein N-phospho-L-histidine.</text>
        <dbReference type="EC" id="2.7.13.3"/>
    </reaction>
</comment>
<organism evidence="24 25">
    <name type="scientific">Acinetobacter vivianii</name>
    <dbReference type="NCBI Taxonomy" id="1776742"/>
    <lineage>
        <taxon>Bacteria</taxon>
        <taxon>Pseudomonadati</taxon>
        <taxon>Pseudomonadota</taxon>
        <taxon>Gammaproteobacteria</taxon>
        <taxon>Moraxellales</taxon>
        <taxon>Moraxellaceae</taxon>
        <taxon>Acinetobacter</taxon>
    </lineage>
</organism>
<dbReference type="EMBL" id="CP085083">
    <property type="protein sequence ID" value="WDZ51811.1"/>
    <property type="molecule type" value="Genomic_DNA"/>
</dbReference>
<feature type="modified residue" description="4-aspartylphosphate" evidence="17">
    <location>
        <position position="1006"/>
    </location>
</feature>
<keyword evidence="13 18" id="KW-1133">Transmembrane helix</keyword>
<feature type="domain" description="HPt" evidence="23">
    <location>
        <begin position="1101"/>
        <end position="1199"/>
    </location>
</feature>
<evidence type="ECO:0000256" key="13">
    <source>
        <dbReference type="ARBA" id="ARBA00022989"/>
    </source>
</evidence>
<dbReference type="GO" id="GO:0009927">
    <property type="term" value="F:histidine phosphotransfer kinase activity"/>
    <property type="evidence" value="ECO:0007669"/>
    <property type="project" value="TreeGrafter"/>
</dbReference>
<dbReference type="Gene3D" id="3.40.50.2300">
    <property type="match status" value="1"/>
</dbReference>
<dbReference type="InterPro" id="IPR011006">
    <property type="entry name" value="CheY-like_superfamily"/>
</dbReference>
<dbReference type="InterPro" id="IPR036097">
    <property type="entry name" value="HisK_dim/P_sf"/>
</dbReference>
<dbReference type="InterPro" id="IPR001638">
    <property type="entry name" value="Solute-binding_3/MltF_N"/>
</dbReference>
<evidence type="ECO:0000256" key="4">
    <source>
        <dbReference type="ARBA" id="ARBA00022475"/>
    </source>
</evidence>
<dbReference type="InterPro" id="IPR035965">
    <property type="entry name" value="PAS-like_dom_sf"/>
</dbReference>
<evidence type="ECO:0000256" key="14">
    <source>
        <dbReference type="ARBA" id="ARBA00023012"/>
    </source>
</evidence>
<dbReference type="KEGG" id="aviv:LF296_03165"/>
<dbReference type="SUPFAM" id="SSF55874">
    <property type="entry name" value="ATPase domain of HSP90 chaperone/DNA topoisomerase II/histidine kinase"/>
    <property type="match status" value="1"/>
</dbReference>
<evidence type="ECO:0000256" key="17">
    <source>
        <dbReference type="PROSITE-ProRule" id="PRU00169"/>
    </source>
</evidence>
<evidence type="ECO:0000256" key="18">
    <source>
        <dbReference type="SAM" id="Phobius"/>
    </source>
</evidence>
<evidence type="ECO:0000256" key="11">
    <source>
        <dbReference type="ARBA" id="ARBA00022777"/>
    </source>
</evidence>
<dbReference type="InterPro" id="IPR000700">
    <property type="entry name" value="PAS-assoc_C"/>
</dbReference>
<dbReference type="GO" id="GO:0000155">
    <property type="term" value="F:phosphorelay sensor kinase activity"/>
    <property type="evidence" value="ECO:0007669"/>
    <property type="project" value="InterPro"/>
</dbReference>
<evidence type="ECO:0000256" key="19">
    <source>
        <dbReference type="SAM" id="SignalP"/>
    </source>
</evidence>
<dbReference type="InterPro" id="IPR008207">
    <property type="entry name" value="Sig_transdc_His_kin_Hpt_dom"/>
</dbReference>
<dbReference type="PROSITE" id="PS50109">
    <property type="entry name" value="HIS_KIN"/>
    <property type="match status" value="1"/>
</dbReference>
<dbReference type="SUPFAM" id="SSF52172">
    <property type="entry name" value="CheY-like"/>
    <property type="match status" value="1"/>
</dbReference>
<feature type="domain" description="PAC" evidence="22">
    <location>
        <begin position="644"/>
        <end position="697"/>
    </location>
</feature>
<keyword evidence="6 17" id="KW-0597">Phosphoprotein</keyword>
<feature type="domain" description="Histidine kinase" evidence="20">
    <location>
        <begin position="715"/>
        <end position="935"/>
    </location>
</feature>
<dbReference type="InterPro" id="IPR003661">
    <property type="entry name" value="HisK_dim/P_dom"/>
</dbReference>
<evidence type="ECO:0000256" key="12">
    <source>
        <dbReference type="ARBA" id="ARBA00022840"/>
    </source>
</evidence>
<dbReference type="GO" id="GO:0005886">
    <property type="term" value="C:plasma membrane"/>
    <property type="evidence" value="ECO:0007669"/>
    <property type="project" value="UniProtKB-SubCell"/>
</dbReference>
<dbReference type="InterPro" id="IPR049870">
    <property type="entry name" value="BvgS-like_periplasmic1"/>
</dbReference>
<keyword evidence="7" id="KW-0808">Transferase</keyword>
<dbReference type="InterPro" id="IPR049871">
    <property type="entry name" value="BvgS-like_periplasmic2"/>
</dbReference>
<feature type="chain" id="PRO_5042553712" description="histidine kinase" evidence="19">
    <location>
        <begin position="22"/>
        <end position="1200"/>
    </location>
</feature>
<dbReference type="SUPFAM" id="SSF55785">
    <property type="entry name" value="PYP-like sensor domain (PAS domain)"/>
    <property type="match status" value="1"/>
</dbReference>
<dbReference type="FunFam" id="3.30.565.10:FF:000010">
    <property type="entry name" value="Sensor histidine kinase RcsC"/>
    <property type="match status" value="1"/>
</dbReference>
<dbReference type="Gene3D" id="3.40.190.10">
    <property type="entry name" value="Periplasmic binding protein-like II"/>
    <property type="match status" value="4"/>
</dbReference>
<dbReference type="CDD" id="cd16922">
    <property type="entry name" value="HATPase_EvgS-ArcB-TorS-like"/>
    <property type="match status" value="1"/>
</dbReference>
<dbReference type="Gene3D" id="3.30.565.10">
    <property type="entry name" value="Histidine kinase-like ATPase, C-terminal domain"/>
    <property type="match status" value="1"/>
</dbReference>
<dbReference type="Gene3D" id="3.30.450.20">
    <property type="entry name" value="PAS domain"/>
    <property type="match status" value="1"/>
</dbReference>
<dbReference type="SMART" id="SM00388">
    <property type="entry name" value="HisKA"/>
    <property type="match status" value="1"/>
</dbReference>
<evidence type="ECO:0000259" key="21">
    <source>
        <dbReference type="PROSITE" id="PS50110"/>
    </source>
</evidence>
<gene>
    <name evidence="24" type="ORF">LF296_03165</name>
</gene>
<keyword evidence="11" id="KW-0418">Kinase</keyword>
<dbReference type="Pfam" id="PF02518">
    <property type="entry name" value="HATPase_c"/>
    <property type="match status" value="1"/>
</dbReference>
<dbReference type="Pfam" id="PF01627">
    <property type="entry name" value="Hpt"/>
    <property type="match status" value="1"/>
</dbReference>
<dbReference type="EC" id="2.7.13.3" evidence="3"/>
<keyword evidence="15 18" id="KW-0472">Membrane</keyword>
<dbReference type="Gene3D" id="1.10.287.130">
    <property type="match status" value="1"/>
</dbReference>
<dbReference type="PROSITE" id="PS50110">
    <property type="entry name" value="RESPONSE_REGULATORY"/>
    <property type="match status" value="1"/>
</dbReference>
<evidence type="ECO:0000256" key="2">
    <source>
        <dbReference type="ARBA" id="ARBA00004429"/>
    </source>
</evidence>
<keyword evidence="5" id="KW-0997">Cell inner membrane</keyword>
<feature type="modified residue" description="Phosphohistidine" evidence="16">
    <location>
        <position position="1140"/>
    </location>
</feature>
<keyword evidence="9 19" id="KW-0732">Signal</keyword>
<dbReference type="InterPro" id="IPR005467">
    <property type="entry name" value="His_kinase_dom"/>
</dbReference>
<keyword evidence="12" id="KW-0067">ATP-binding</keyword>
<accession>A0AAJ6NK23</accession>
<evidence type="ECO:0000256" key="10">
    <source>
        <dbReference type="ARBA" id="ARBA00022741"/>
    </source>
</evidence>
<dbReference type="PROSITE" id="PS50113">
    <property type="entry name" value="PAC"/>
    <property type="match status" value="1"/>
</dbReference>
<dbReference type="Proteomes" id="UP001199528">
    <property type="component" value="Chromosome"/>
</dbReference>
<dbReference type="PRINTS" id="PR00344">
    <property type="entry name" value="BCTRLSENSOR"/>
</dbReference>
<feature type="transmembrane region" description="Helical" evidence="18">
    <location>
        <begin position="534"/>
        <end position="555"/>
    </location>
</feature>
<keyword evidence="10" id="KW-0547">Nucleotide-binding</keyword>
<dbReference type="PANTHER" id="PTHR43047">
    <property type="entry name" value="TWO-COMPONENT HISTIDINE PROTEIN KINASE"/>
    <property type="match status" value="1"/>
</dbReference>
<dbReference type="Gene3D" id="1.20.120.160">
    <property type="entry name" value="HPT domain"/>
    <property type="match status" value="1"/>
</dbReference>
<dbReference type="AlphaFoldDB" id="A0AAJ6NK23"/>
<evidence type="ECO:0000259" key="23">
    <source>
        <dbReference type="PROSITE" id="PS50894"/>
    </source>
</evidence>
<reference evidence="24" key="1">
    <citation type="journal article" date="2022" name="Front Environ Sci">
        <title>Complete genome sequence analysis of a novel alkane-degrading bacterial strain, Acinetobacter vivianii KJ-1, and its diesel degradation ability.</title>
        <authorList>
            <person name="Zhang Y."/>
            <person name="Song F."/>
            <person name="Wang J."/>
            <person name="Zhao Q."/>
            <person name="Zheng L."/>
            <person name="Wang Z."/>
            <person name="Zhang X."/>
            <person name="Gao Y."/>
            <person name="Chen G."/>
            <person name="Huang Y."/>
        </authorList>
    </citation>
    <scope>NUCLEOTIDE SEQUENCE</scope>
    <source>
        <strain evidence="24">KJ-1</strain>
    </source>
</reference>
<dbReference type="SMART" id="SM00387">
    <property type="entry name" value="HATPase_c"/>
    <property type="match status" value="1"/>
</dbReference>
<comment type="subcellular location">
    <subcellularLocation>
        <location evidence="2">Cell inner membrane</location>
        <topology evidence="2">Multi-pass membrane protein</topology>
    </subcellularLocation>
</comment>
<dbReference type="InterPro" id="IPR036641">
    <property type="entry name" value="HPT_dom_sf"/>
</dbReference>
<dbReference type="CDD" id="cd17546">
    <property type="entry name" value="REC_hyHK_CKI1_RcsC-like"/>
    <property type="match status" value="1"/>
</dbReference>
<evidence type="ECO:0000256" key="6">
    <source>
        <dbReference type="ARBA" id="ARBA00022553"/>
    </source>
</evidence>
<keyword evidence="14" id="KW-0902">Two-component regulatory system</keyword>
<dbReference type="GO" id="GO:0006355">
    <property type="term" value="P:regulation of DNA-templated transcription"/>
    <property type="evidence" value="ECO:0007669"/>
    <property type="project" value="InterPro"/>
</dbReference>
<dbReference type="Pfam" id="PF00072">
    <property type="entry name" value="Response_reg"/>
    <property type="match status" value="1"/>
</dbReference>
<dbReference type="GO" id="GO:0005524">
    <property type="term" value="F:ATP binding"/>
    <property type="evidence" value="ECO:0007669"/>
    <property type="project" value="UniProtKB-KW"/>
</dbReference>
<dbReference type="PANTHER" id="PTHR43047:SF72">
    <property type="entry name" value="OSMOSENSING HISTIDINE PROTEIN KINASE SLN1"/>
    <property type="match status" value="1"/>
</dbReference>
<dbReference type="SMART" id="SM00062">
    <property type="entry name" value="PBPb"/>
    <property type="match status" value="2"/>
</dbReference>
<dbReference type="InterPro" id="IPR000014">
    <property type="entry name" value="PAS"/>
</dbReference>
<evidence type="ECO:0000256" key="8">
    <source>
        <dbReference type="ARBA" id="ARBA00022692"/>
    </source>
</evidence>
<dbReference type="Pfam" id="PF00989">
    <property type="entry name" value="PAS"/>
    <property type="match status" value="1"/>
</dbReference>
<dbReference type="NCBIfam" id="TIGR00229">
    <property type="entry name" value="sensory_box"/>
    <property type="match status" value="1"/>
</dbReference>
<reference evidence="24" key="2">
    <citation type="submission" date="2023-02" db="EMBL/GenBank/DDBJ databases">
        <authorList>
            <person name="Huang Y."/>
            <person name="Zhang Y."/>
            <person name="Zhang T."/>
            <person name="Wang J."/>
        </authorList>
    </citation>
    <scope>NUCLEOTIDE SEQUENCE</scope>
    <source>
        <strain evidence="24">KJ-1</strain>
    </source>
</reference>
<evidence type="ECO:0000313" key="25">
    <source>
        <dbReference type="Proteomes" id="UP001199528"/>
    </source>
</evidence>
<evidence type="ECO:0000259" key="20">
    <source>
        <dbReference type="PROSITE" id="PS50109"/>
    </source>
</evidence>
<evidence type="ECO:0000256" key="5">
    <source>
        <dbReference type="ARBA" id="ARBA00022519"/>
    </source>
</evidence>
<dbReference type="InterPro" id="IPR001789">
    <property type="entry name" value="Sig_transdc_resp-reg_receiver"/>
</dbReference>
<dbReference type="SMART" id="SM00448">
    <property type="entry name" value="REC"/>
    <property type="match status" value="1"/>
</dbReference>
<dbReference type="CDD" id="cd13705">
    <property type="entry name" value="PBP2_BvgS_D1"/>
    <property type="match status" value="1"/>
</dbReference>
<evidence type="ECO:0000256" key="16">
    <source>
        <dbReference type="PROSITE-ProRule" id="PRU00110"/>
    </source>
</evidence>
<sequence>MPKLWLLYCLSVCLMCSGLRAESPQTLKIFSRETPIQLHFELNDQDWRWLGKKQQLNVALYGTQNPPFDMALESGVFEGLSADYSLLVAHSLGVRINVLRYPNRAAALQGLGQGQVDLLVDYADDDTVKTHSFLSSMAFTSDAIALVAREQELTRDQPKKQNMRIALLRGAVSDEWIAAHYHDAKITRYISSSSALSSVAFGHNDYFIGSLITTSYLIERNYDNLLAVADILSTDEIGPHFLFRSEDANLQHMVNAVLTSIPLTQHKAISRQWSSGQDLWKFQSGVVLTAKELKWLQQNREQRIVINPLYAPFTMFDEHGQFYGISADILQLIHLRTGLNFKAVEADSVADMFQMVKQRKGDLIAAMSYSEARDKQLMFTRPYVQPAFALIVKNNTNISPELNDIKTLAITSDNSLWEWLKVHYPHIQLVKADNASLAMQWVKENKVDGAVHNLIGANYMIDRYFRGELKVASQLGDRVSHIAFAVPRDKPELYSILNKALADISPRDISMISNKWQGTPAVKLDTWTVYRTEFYWLAGIFTVLVLTSLFWIYYLRREIGKRKEIQSKLQEQVVFRETLFNSMSVPVYVVDLYGHVLSHNQAWETFFKLDICDLEDLALTLSMHPLFDVYASLKELPNEPEGVVLFRHRYSIHNGEEMRVVIHQAVPYVDIKSEVIGYICSWQDITEHEELLVELSSARDMAEQANRTKSTFLATMSHEIRTPISAIVGLLELTVTNKTFTQTDMDAIKVAYESAQSLMGLVGEILDMAKIESGELELAPKWTPFDELITPVVRVFDGLARQKNLTLYSHIDVLHPDEIYIDALRLHQILSNLISNAIKFTEQGSVEVLVKFLRKNEQLTLLELSVTDTGVGIAEADQKQIFAPYKQSDAGKMQTGTGLGLAICSQLVEMMGGVITLNSLLGKGTHITVHIPVEQRQATQTIVEQSADVSSQMQPLNILAVDDHPANRLLLKSQLARLGHDVVEAENGDQALQLWRSLEFDLVITDCNMPIMDGLTLTRLLRQEQTQALTIFGLTANAQPEERARCLAAGMDDCLFKPLRLVQLEKLLNKVPRQAHHTEATKILLEALVDLSTLRQLVQDDKQLLVKLLQTTRDENIKDLQQLHLFTEQQDVNSLARCLHRLAGAAQIVGAIEVEQHCRELERYCESGPDFDALSTKLEQVVSVVMQLNDAIDDFVAKEQ</sequence>
<dbReference type="Pfam" id="PF00512">
    <property type="entry name" value="HisKA"/>
    <property type="match status" value="1"/>
</dbReference>
<dbReference type="RefSeq" id="WP_272655479.1">
    <property type="nucleotide sequence ID" value="NZ_CP085083.1"/>
</dbReference>
<evidence type="ECO:0000256" key="7">
    <source>
        <dbReference type="ARBA" id="ARBA00022679"/>
    </source>
</evidence>
<keyword evidence="4" id="KW-1003">Cell membrane</keyword>
<evidence type="ECO:0000256" key="15">
    <source>
        <dbReference type="ARBA" id="ARBA00023136"/>
    </source>
</evidence>
<dbReference type="Pfam" id="PF00497">
    <property type="entry name" value="SBP_bac_3"/>
    <property type="match status" value="2"/>
</dbReference>
<name>A0AAJ6NK23_9GAMM</name>
<evidence type="ECO:0000259" key="22">
    <source>
        <dbReference type="PROSITE" id="PS50113"/>
    </source>
</evidence>
<dbReference type="InterPro" id="IPR036890">
    <property type="entry name" value="HATPase_C_sf"/>
</dbReference>
<dbReference type="PROSITE" id="PS50894">
    <property type="entry name" value="HPT"/>
    <property type="match status" value="1"/>
</dbReference>
<dbReference type="InterPro" id="IPR003594">
    <property type="entry name" value="HATPase_dom"/>
</dbReference>
<evidence type="ECO:0000256" key="9">
    <source>
        <dbReference type="ARBA" id="ARBA00022729"/>
    </source>
</evidence>
<proteinExistence type="predicted"/>
<feature type="signal peptide" evidence="19">
    <location>
        <begin position="1"/>
        <end position="21"/>
    </location>
</feature>
<feature type="domain" description="Response regulatory" evidence="21">
    <location>
        <begin position="957"/>
        <end position="1072"/>
    </location>
</feature>
<keyword evidence="8 18" id="KW-0812">Transmembrane</keyword>
<dbReference type="CDD" id="cd00088">
    <property type="entry name" value="HPT"/>
    <property type="match status" value="1"/>
</dbReference>
<dbReference type="SUPFAM" id="SSF53850">
    <property type="entry name" value="Periplasmic binding protein-like II"/>
    <property type="match status" value="2"/>
</dbReference>
<evidence type="ECO:0000313" key="24">
    <source>
        <dbReference type="EMBL" id="WDZ51811.1"/>
    </source>
</evidence>
<protein>
    <recommendedName>
        <fullName evidence="3">histidine kinase</fullName>
        <ecNumber evidence="3">2.7.13.3</ecNumber>
    </recommendedName>
</protein>
<evidence type="ECO:0000256" key="3">
    <source>
        <dbReference type="ARBA" id="ARBA00012438"/>
    </source>
</evidence>